<dbReference type="InterPro" id="IPR053470">
    <property type="entry name" value="RNA-guided_DNA_endonuclease"/>
</dbReference>
<comment type="caution">
    <text evidence="11">The sequence shown here is derived from an EMBL/GenBank/DDBJ whole genome shotgun (WGS) entry which is preliminary data.</text>
</comment>
<accession>A0A917X4W8</accession>
<reference evidence="11" key="1">
    <citation type="journal article" date="2014" name="Int. J. Syst. Evol. Microbiol.">
        <title>Complete genome sequence of Corynebacterium casei LMG S-19264T (=DSM 44701T), isolated from a smear-ripened cheese.</title>
        <authorList>
            <consortium name="US DOE Joint Genome Institute (JGI-PGF)"/>
            <person name="Walter F."/>
            <person name="Albersmeier A."/>
            <person name="Kalinowski J."/>
            <person name="Ruckert C."/>
        </authorList>
    </citation>
    <scope>NUCLEOTIDE SEQUENCE</scope>
    <source>
        <strain evidence="11">JCM 19831</strain>
    </source>
</reference>
<dbReference type="NCBIfam" id="NF038280">
    <property type="entry name" value="IS607_TnpB"/>
    <property type="match status" value="1"/>
</dbReference>
<dbReference type="InterPro" id="IPR010095">
    <property type="entry name" value="Cas12f1-like_TNB"/>
</dbReference>
<dbReference type="Pfam" id="PF01385">
    <property type="entry name" value="OrfB_IS605"/>
    <property type="match status" value="1"/>
</dbReference>
<dbReference type="Proteomes" id="UP000642070">
    <property type="component" value="Unassembled WGS sequence"/>
</dbReference>
<name>A0A917X4W8_9ACTN</name>
<protein>
    <submittedName>
        <fullName evidence="11">Transposase</fullName>
    </submittedName>
</protein>
<keyword evidence="12" id="KW-1185">Reference proteome</keyword>
<feature type="domain" description="Probable transposase IS891/IS1136/IS1341" evidence="8">
    <location>
        <begin position="210"/>
        <end position="331"/>
    </location>
</feature>
<reference evidence="11" key="2">
    <citation type="submission" date="2020-09" db="EMBL/GenBank/DDBJ databases">
        <authorList>
            <person name="Sun Q."/>
            <person name="Ohkuma M."/>
        </authorList>
    </citation>
    <scope>NUCLEOTIDE SEQUENCE</scope>
    <source>
        <strain evidence="11">JCM 19831</strain>
    </source>
</reference>
<evidence type="ECO:0000256" key="2">
    <source>
        <dbReference type="ARBA" id="ARBA00022578"/>
    </source>
</evidence>
<dbReference type="NCBIfam" id="NF040570">
    <property type="entry name" value="guided_TnpB"/>
    <property type="match status" value="1"/>
</dbReference>
<evidence type="ECO:0000256" key="1">
    <source>
        <dbReference type="ARBA" id="ARBA00008761"/>
    </source>
</evidence>
<dbReference type="InterPro" id="IPR021027">
    <property type="entry name" value="Transposase_put_HTH"/>
</dbReference>
<gene>
    <name evidence="11" type="ORF">GCM10007977_091260</name>
</gene>
<evidence type="ECO:0000256" key="6">
    <source>
        <dbReference type="ARBA" id="ARBA00023172"/>
    </source>
</evidence>
<evidence type="ECO:0000256" key="7">
    <source>
        <dbReference type="SAM" id="MobiDB-lite"/>
    </source>
</evidence>
<keyword evidence="3" id="KW-0479">Metal-binding</keyword>
<feature type="domain" description="Transposase putative helix-turn-helix" evidence="10">
    <location>
        <begin position="13"/>
        <end position="51"/>
    </location>
</feature>
<evidence type="ECO:0000256" key="5">
    <source>
        <dbReference type="ARBA" id="ARBA00023125"/>
    </source>
</evidence>
<dbReference type="GO" id="GO:0046872">
    <property type="term" value="F:metal ion binding"/>
    <property type="evidence" value="ECO:0007669"/>
    <property type="project" value="UniProtKB-KW"/>
</dbReference>
<evidence type="ECO:0000256" key="3">
    <source>
        <dbReference type="ARBA" id="ARBA00022723"/>
    </source>
</evidence>
<keyword evidence="2" id="KW-0815">Transposition</keyword>
<feature type="region of interest" description="Disordered" evidence="7">
    <location>
        <begin position="423"/>
        <end position="475"/>
    </location>
</feature>
<organism evidence="11 12">
    <name type="scientific">Dactylosporangium sucinum</name>
    <dbReference type="NCBI Taxonomy" id="1424081"/>
    <lineage>
        <taxon>Bacteria</taxon>
        <taxon>Bacillati</taxon>
        <taxon>Actinomycetota</taxon>
        <taxon>Actinomycetes</taxon>
        <taxon>Micromonosporales</taxon>
        <taxon>Micromonosporaceae</taxon>
        <taxon>Dactylosporangium</taxon>
    </lineage>
</organism>
<sequence>MKSYKPPAGWSMQAYKFALDPSDTQVLGLRRNTGAARFAYNHMLRRVSAVREQRAAEASYGVAEADLTPWQGWSLPDLRRTWNDVKQWVAPWWSECSKEAFNTGLANLSAALGNWHASRTAARNGRRMGWPRTKRKHAKRSARFTTGAIRVDPGYRHVVLPRLGRIRTHESTRKLARRVQAGTARILSATVTETAGRWFCSFQVAACRDHSRPAHAPRAGRVVGVDAGIKHLAVLSTGELVPNPAPFKAALKRLGKAQRRAARRIGPYDPASSSKRTASNRWQRAQAMVTRLHATVAAVRADSWHHLTTRLAQQFDTVVVEDLHVAGMVRNHKLARSLADAAPATLRRHLGYKTGWYGSTLYVADRWYPSSKTCSGCQTAKPKLSLAERTFNCTTCGQSLDRDVNAARNLAALVRHVDLELPGDAKTGRGAHVRPARPAPAGRAAGREASRPAHPVNVARQRTTTNHESCLLTER</sequence>
<proteinExistence type="inferred from homology"/>
<evidence type="ECO:0000259" key="10">
    <source>
        <dbReference type="Pfam" id="PF12323"/>
    </source>
</evidence>
<keyword evidence="5" id="KW-0238">DNA-binding</keyword>
<evidence type="ECO:0000256" key="4">
    <source>
        <dbReference type="ARBA" id="ARBA00022833"/>
    </source>
</evidence>
<dbReference type="Pfam" id="PF07282">
    <property type="entry name" value="Cas12f1-like_TNB"/>
    <property type="match status" value="1"/>
</dbReference>
<keyword evidence="4" id="KW-0862">Zinc</keyword>
<comment type="similarity">
    <text evidence="1">In the C-terminal section; belongs to the transposase 35 family.</text>
</comment>
<dbReference type="GO" id="GO:0003677">
    <property type="term" value="F:DNA binding"/>
    <property type="evidence" value="ECO:0007669"/>
    <property type="project" value="UniProtKB-KW"/>
</dbReference>
<dbReference type="GO" id="GO:0032196">
    <property type="term" value="P:transposition"/>
    <property type="evidence" value="ECO:0007669"/>
    <property type="project" value="UniProtKB-KW"/>
</dbReference>
<evidence type="ECO:0000259" key="8">
    <source>
        <dbReference type="Pfam" id="PF01385"/>
    </source>
</evidence>
<evidence type="ECO:0000313" key="12">
    <source>
        <dbReference type="Proteomes" id="UP000642070"/>
    </source>
</evidence>
<feature type="domain" description="Cas12f1-like TNB" evidence="9">
    <location>
        <begin position="345"/>
        <end position="410"/>
    </location>
</feature>
<dbReference type="EMBL" id="BMPI01000070">
    <property type="protein sequence ID" value="GGM75412.1"/>
    <property type="molecule type" value="Genomic_DNA"/>
</dbReference>
<dbReference type="InterPro" id="IPR001959">
    <property type="entry name" value="Transposase"/>
</dbReference>
<dbReference type="Pfam" id="PF12323">
    <property type="entry name" value="HTH_OrfB_IS605"/>
    <property type="match status" value="1"/>
</dbReference>
<dbReference type="GO" id="GO:0006310">
    <property type="term" value="P:DNA recombination"/>
    <property type="evidence" value="ECO:0007669"/>
    <property type="project" value="UniProtKB-KW"/>
</dbReference>
<evidence type="ECO:0000259" key="9">
    <source>
        <dbReference type="Pfam" id="PF07282"/>
    </source>
</evidence>
<evidence type="ECO:0000313" key="11">
    <source>
        <dbReference type="EMBL" id="GGM75412.1"/>
    </source>
</evidence>
<keyword evidence="6" id="KW-0233">DNA recombination</keyword>
<dbReference type="AlphaFoldDB" id="A0A917X4W8"/>